<evidence type="ECO:0000313" key="2">
    <source>
        <dbReference type="EMBL" id="RON29837.1"/>
    </source>
</evidence>
<accession>A0A423IWR7</accession>
<dbReference type="Proteomes" id="UP000283260">
    <property type="component" value="Unassembled WGS sequence"/>
</dbReference>
<comment type="caution">
    <text evidence="2">The sequence shown here is derived from an EMBL/GenBank/DDBJ whole genome shotgun (WGS) entry which is preliminary data.</text>
</comment>
<dbReference type="Pfam" id="PF21837">
    <property type="entry name" value="DUF6896"/>
    <property type="match status" value="1"/>
</dbReference>
<dbReference type="RefSeq" id="WP_123499713.1">
    <property type="nucleotide sequence ID" value="NZ_JBNDKA010000001.1"/>
</dbReference>
<sequence>MMNKDLESLIFDFLSAVEASLKLLEDKFGSRSLHQLWHDNKIAQRGEIFKGVSYQLHGNGCMIEYPEYCVDFDFGPNERTDGFDAWRLYNYACEFPEKHAKYTNLATVESELNQYIQENMVKKIDNSTSNLYFFTQSKKAN</sequence>
<dbReference type="InterPro" id="IPR054191">
    <property type="entry name" value="DUF6896"/>
</dbReference>
<evidence type="ECO:0000259" key="1">
    <source>
        <dbReference type="Pfam" id="PF21837"/>
    </source>
</evidence>
<evidence type="ECO:0000313" key="3">
    <source>
        <dbReference type="Proteomes" id="UP000283260"/>
    </source>
</evidence>
<organism evidence="2 3">
    <name type="scientific">Pseudomonas frederiksbergensis</name>
    <dbReference type="NCBI Taxonomy" id="104087"/>
    <lineage>
        <taxon>Bacteria</taxon>
        <taxon>Pseudomonadati</taxon>
        <taxon>Pseudomonadota</taxon>
        <taxon>Gammaproteobacteria</taxon>
        <taxon>Pseudomonadales</taxon>
        <taxon>Pseudomonadaceae</taxon>
        <taxon>Pseudomonas</taxon>
    </lineage>
</organism>
<proteinExistence type="predicted"/>
<gene>
    <name evidence="2" type="ORF">BK661_20970</name>
</gene>
<protein>
    <recommendedName>
        <fullName evidence="1">DUF6896 domain-containing protein</fullName>
    </recommendedName>
</protein>
<dbReference type="AlphaFoldDB" id="A0A423IWR7"/>
<feature type="domain" description="DUF6896" evidence="1">
    <location>
        <begin position="7"/>
        <end position="133"/>
    </location>
</feature>
<dbReference type="EMBL" id="MOBL01000024">
    <property type="protein sequence ID" value="RON29837.1"/>
    <property type="molecule type" value="Genomic_DNA"/>
</dbReference>
<name>A0A423IWR7_9PSED</name>
<reference evidence="2 3" key="1">
    <citation type="submission" date="2016-10" db="EMBL/GenBank/DDBJ databases">
        <title>Comparative genome analysis of multiple Pseudomonas spp. focuses on biocontrol and plant growth promoting traits.</title>
        <authorList>
            <person name="Tao X.-Y."/>
            <person name="Taylor C.G."/>
        </authorList>
    </citation>
    <scope>NUCLEOTIDE SEQUENCE [LARGE SCALE GENOMIC DNA]</scope>
    <source>
        <strain evidence="2 3">94G2</strain>
    </source>
</reference>